<protein>
    <recommendedName>
        <fullName evidence="4">THAP domain-containing protein</fullName>
    </recommendedName>
</protein>
<evidence type="ECO:0008006" key="4">
    <source>
        <dbReference type="Google" id="ProtNLM"/>
    </source>
</evidence>
<sequence length="219" mass="25152">MVGATVLNITMDGCASNIATMQCLGANISPKNPQPYFTHPQTKEKVYTMLDAVHMIKLIRNSFASSTNIYDVSIILFMKVLKNRKKLKTMYLMNHLLLIAAYISGFVARKVMNKINCSVCKNLLIGTDTMSTLQKRKCRGERVVRENGNIIKKQHPIERLITTAMFHVTSHIFDNVLHMFEQAPLQDHRTILIKLILYTYDYDIYVVRNNKTYNAFEAN</sequence>
<keyword evidence="3" id="KW-1185">Reference proteome</keyword>
<evidence type="ECO:0000256" key="1">
    <source>
        <dbReference type="SAM" id="Phobius"/>
    </source>
</evidence>
<evidence type="ECO:0000313" key="3">
    <source>
        <dbReference type="Proteomes" id="UP000053097"/>
    </source>
</evidence>
<name>A0A026VRW3_OOCBI</name>
<keyword evidence="1" id="KW-1133">Transmembrane helix</keyword>
<keyword evidence="1" id="KW-0812">Transmembrane</keyword>
<keyword evidence="1" id="KW-0472">Membrane</keyword>
<gene>
    <name evidence="2" type="ORF">X777_00226</name>
</gene>
<proteinExistence type="predicted"/>
<organism evidence="2 3">
    <name type="scientific">Ooceraea biroi</name>
    <name type="common">Clonal raider ant</name>
    <name type="synonym">Cerapachys biroi</name>
    <dbReference type="NCBI Taxonomy" id="2015173"/>
    <lineage>
        <taxon>Eukaryota</taxon>
        <taxon>Metazoa</taxon>
        <taxon>Ecdysozoa</taxon>
        <taxon>Arthropoda</taxon>
        <taxon>Hexapoda</taxon>
        <taxon>Insecta</taxon>
        <taxon>Pterygota</taxon>
        <taxon>Neoptera</taxon>
        <taxon>Endopterygota</taxon>
        <taxon>Hymenoptera</taxon>
        <taxon>Apocrita</taxon>
        <taxon>Aculeata</taxon>
        <taxon>Formicoidea</taxon>
        <taxon>Formicidae</taxon>
        <taxon>Dorylinae</taxon>
        <taxon>Ooceraea</taxon>
    </lineage>
</organism>
<dbReference type="AlphaFoldDB" id="A0A026VRW3"/>
<dbReference type="Proteomes" id="UP000053097">
    <property type="component" value="Unassembled WGS sequence"/>
</dbReference>
<evidence type="ECO:0000313" key="2">
    <source>
        <dbReference type="EMBL" id="EZA46375.1"/>
    </source>
</evidence>
<dbReference type="EMBL" id="KK111525">
    <property type="protein sequence ID" value="EZA46375.1"/>
    <property type="molecule type" value="Genomic_DNA"/>
</dbReference>
<accession>A0A026VRW3</accession>
<reference evidence="2 3" key="1">
    <citation type="journal article" date="2014" name="Curr. Biol.">
        <title>The genome of the clonal raider ant Cerapachys biroi.</title>
        <authorList>
            <person name="Oxley P.R."/>
            <person name="Ji L."/>
            <person name="Fetter-Pruneda I."/>
            <person name="McKenzie S.K."/>
            <person name="Li C."/>
            <person name="Hu H."/>
            <person name="Zhang G."/>
            <person name="Kronauer D.J."/>
        </authorList>
    </citation>
    <scope>NUCLEOTIDE SEQUENCE [LARGE SCALE GENOMIC DNA]</scope>
</reference>
<feature type="transmembrane region" description="Helical" evidence="1">
    <location>
        <begin position="89"/>
        <end position="108"/>
    </location>
</feature>